<protein>
    <submittedName>
        <fullName evidence="6">Sugar phosphotransferase</fullName>
    </submittedName>
</protein>
<dbReference type="GO" id="GO:0016740">
    <property type="term" value="F:transferase activity"/>
    <property type="evidence" value="ECO:0007669"/>
    <property type="project" value="UniProtKB-KW"/>
</dbReference>
<evidence type="ECO:0000256" key="4">
    <source>
        <dbReference type="ARBA" id="ARBA00022842"/>
    </source>
</evidence>
<evidence type="ECO:0000256" key="1">
    <source>
        <dbReference type="ARBA" id="ARBA00001946"/>
    </source>
</evidence>
<dbReference type="Proteomes" id="UP000032668">
    <property type="component" value="Unassembled WGS sequence"/>
</dbReference>
<evidence type="ECO:0000313" key="6">
    <source>
        <dbReference type="EMBL" id="GAN78755.1"/>
    </source>
</evidence>
<dbReference type="GO" id="GO:0016787">
    <property type="term" value="F:hydrolase activity"/>
    <property type="evidence" value="ECO:0007669"/>
    <property type="project" value="UniProtKB-KW"/>
</dbReference>
<dbReference type="GO" id="GO:0019213">
    <property type="term" value="F:deacetylase activity"/>
    <property type="evidence" value="ECO:0007669"/>
    <property type="project" value="TreeGrafter"/>
</dbReference>
<dbReference type="STRING" id="1120923.SAMN02746095_01217"/>
<dbReference type="NCBIfam" id="TIGR03473">
    <property type="entry name" value="HpnK"/>
    <property type="match status" value="1"/>
</dbReference>
<comment type="caution">
    <text evidence="6">The sequence shown here is derived from an EMBL/GenBank/DDBJ whole genome shotgun (WGS) entry which is preliminary data.</text>
</comment>
<evidence type="ECO:0000313" key="7">
    <source>
        <dbReference type="Proteomes" id="UP000032668"/>
    </source>
</evidence>
<evidence type="ECO:0000256" key="3">
    <source>
        <dbReference type="ARBA" id="ARBA00022801"/>
    </source>
</evidence>
<reference evidence="6 7" key="1">
    <citation type="submission" date="2012-11" db="EMBL/GenBank/DDBJ databases">
        <title>Whole genome sequence of Acidocella aminolytica 101 = DSM 11237.</title>
        <authorList>
            <person name="Azuma Y."/>
            <person name="Higashiura N."/>
            <person name="Hirakawa H."/>
            <person name="Matsushita K."/>
        </authorList>
    </citation>
    <scope>NUCLEOTIDE SEQUENCE [LARGE SCALE GENOMIC DNA]</scope>
    <source>
        <strain evidence="7">101 / DSM 11237</strain>
    </source>
</reference>
<dbReference type="OrthoDB" id="9774177at2"/>
<accession>A0A0D6PAH7</accession>
<proteinExistence type="predicted"/>
<evidence type="ECO:0000256" key="2">
    <source>
        <dbReference type="ARBA" id="ARBA00022723"/>
    </source>
</evidence>
<dbReference type="PANTHER" id="PTHR31609:SF1">
    <property type="entry name" value="CARBOHYDRATE DEACETYLASE"/>
    <property type="match status" value="1"/>
</dbReference>
<name>A0A0D6PAH7_9PROT</name>
<comment type="cofactor">
    <cofactor evidence="1">
        <name>Mg(2+)</name>
        <dbReference type="ChEBI" id="CHEBI:18420"/>
    </cofactor>
</comment>
<keyword evidence="5" id="KW-0119">Carbohydrate metabolism</keyword>
<keyword evidence="6" id="KW-0808">Transferase</keyword>
<dbReference type="GO" id="GO:0005975">
    <property type="term" value="P:carbohydrate metabolic process"/>
    <property type="evidence" value="ECO:0007669"/>
    <property type="project" value="InterPro"/>
</dbReference>
<keyword evidence="4" id="KW-0460">Magnesium</keyword>
<organism evidence="6 7">
    <name type="scientific">Acidocella aminolytica 101 = DSM 11237</name>
    <dbReference type="NCBI Taxonomy" id="1120923"/>
    <lineage>
        <taxon>Bacteria</taxon>
        <taxon>Pseudomonadati</taxon>
        <taxon>Pseudomonadota</taxon>
        <taxon>Alphaproteobacteria</taxon>
        <taxon>Acetobacterales</taxon>
        <taxon>Acidocellaceae</taxon>
        <taxon>Acidocella</taxon>
    </lineage>
</organism>
<dbReference type="PANTHER" id="PTHR31609">
    <property type="entry name" value="YDJC DEACETYLASE FAMILY MEMBER"/>
    <property type="match status" value="1"/>
</dbReference>
<dbReference type="GO" id="GO:0046872">
    <property type="term" value="F:metal ion binding"/>
    <property type="evidence" value="ECO:0007669"/>
    <property type="project" value="UniProtKB-KW"/>
</dbReference>
<dbReference type="InterPro" id="IPR011330">
    <property type="entry name" value="Glyco_hydro/deAcase_b/a-brl"/>
</dbReference>
<dbReference type="AlphaFoldDB" id="A0A0D6PAH7"/>
<gene>
    <name evidence="6" type="ORF">Aam_007_042</name>
</gene>
<evidence type="ECO:0000256" key="5">
    <source>
        <dbReference type="ARBA" id="ARBA00023277"/>
    </source>
</evidence>
<dbReference type="Pfam" id="PF04794">
    <property type="entry name" value="YdjC"/>
    <property type="match status" value="1"/>
</dbReference>
<dbReference type="Gene3D" id="3.20.20.370">
    <property type="entry name" value="Glycoside hydrolase/deacetylase"/>
    <property type="match status" value="1"/>
</dbReference>
<keyword evidence="2" id="KW-0479">Metal-binding</keyword>
<keyword evidence="3" id="KW-0378">Hydrolase</keyword>
<dbReference type="SUPFAM" id="SSF88713">
    <property type="entry name" value="Glycoside hydrolase/deacetylase"/>
    <property type="match status" value="1"/>
</dbReference>
<dbReference type="InterPro" id="IPR006879">
    <property type="entry name" value="YdjC-like"/>
</dbReference>
<dbReference type="EMBL" id="BANC01000007">
    <property type="protein sequence ID" value="GAN78755.1"/>
    <property type="molecule type" value="Genomic_DNA"/>
</dbReference>
<sequence>MREIIFSADDFGLTESVNEAVERSHLEGRLTQASLMVAAPASADAVRRAKMLPGLKVGLHLVLVDGDSRLGHARLPHITGLDGRFSTNQAALGVRYFFSPAARRELRTEIEAQFAAFAATGLELHHADAHKHFLLHPTIARMMIEVGKRYGLKRLRVPAEPPAIMAALGEKISAGDRALYGWTKLLRWQARGLEVPDQVFGLKWSGHMTREKIERLLPLLPDGRTEIYTHPATRRDAALVKLMPDYEHVVEFEALLNAP</sequence>
<keyword evidence="7" id="KW-1185">Reference proteome</keyword>
<dbReference type="RefSeq" id="WP_048877242.1">
    <property type="nucleotide sequence ID" value="NZ_BANC01000007.1"/>
</dbReference>
<dbReference type="InterPro" id="IPR017836">
    <property type="entry name" value="Hopanoid_biosynth-assoc_HpnK"/>
</dbReference>